<dbReference type="AlphaFoldDB" id="A0A5B9M607"/>
<protein>
    <submittedName>
        <fullName evidence="1">Uncharacterized protein</fullName>
    </submittedName>
</protein>
<reference evidence="1 2" key="1">
    <citation type="submission" date="2019-02" db="EMBL/GenBank/DDBJ databases">
        <title>Planctomycetal bacteria perform biofilm scaping via a novel small molecule.</title>
        <authorList>
            <person name="Jeske O."/>
            <person name="Boedeker C."/>
            <person name="Wiegand S."/>
            <person name="Breitling P."/>
            <person name="Kallscheuer N."/>
            <person name="Jogler M."/>
            <person name="Rohde M."/>
            <person name="Petersen J."/>
            <person name="Medema M.H."/>
            <person name="Surup F."/>
            <person name="Jogler C."/>
        </authorList>
    </citation>
    <scope>NUCLEOTIDE SEQUENCE [LARGE SCALE GENOMIC DNA]</scope>
    <source>
        <strain evidence="1 2">Mal15</strain>
    </source>
</reference>
<keyword evidence="2" id="KW-1185">Reference proteome</keyword>
<evidence type="ECO:0000313" key="1">
    <source>
        <dbReference type="EMBL" id="QEF96249.1"/>
    </source>
</evidence>
<name>A0A5B9M607_9BACT</name>
<evidence type="ECO:0000313" key="2">
    <source>
        <dbReference type="Proteomes" id="UP000321353"/>
    </source>
</evidence>
<sequence>MKALHRWIVALAFSGLYVVHPASSGAQERLPAVVEIDFPVGDIHFRHDETLRGMMLTISSGPISMRVRRVYVGDGKLAVKYEASQFGMITPNGTTKRGAITVANGARIQTDAERLARWGSIANEVYLLVPNIKLIAIDEETE</sequence>
<dbReference type="Proteomes" id="UP000321353">
    <property type="component" value="Chromosome"/>
</dbReference>
<organism evidence="1 2">
    <name type="scientific">Stieleria maiorica</name>
    <dbReference type="NCBI Taxonomy" id="2795974"/>
    <lineage>
        <taxon>Bacteria</taxon>
        <taxon>Pseudomonadati</taxon>
        <taxon>Planctomycetota</taxon>
        <taxon>Planctomycetia</taxon>
        <taxon>Pirellulales</taxon>
        <taxon>Pirellulaceae</taxon>
        <taxon>Stieleria</taxon>
    </lineage>
</organism>
<proteinExistence type="predicted"/>
<accession>A0A5B9M607</accession>
<gene>
    <name evidence="1" type="ORF">Mal15_02760</name>
</gene>
<dbReference type="EMBL" id="CP036264">
    <property type="protein sequence ID" value="QEF96249.1"/>
    <property type="molecule type" value="Genomic_DNA"/>
</dbReference>
<dbReference type="KEGG" id="smam:Mal15_02760"/>